<evidence type="ECO:0000313" key="2">
    <source>
        <dbReference type="Proteomes" id="UP000232688"/>
    </source>
</evidence>
<organism evidence="1 2">
    <name type="scientific">Rhizophagus irregularis</name>
    <dbReference type="NCBI Taxonomy" id="588596"/>
    <lineage>
        <taxon>Eukaryota</taxon>
        <taxon>Fungi</taxon>
        <taxon>Fungi incertae sedis</taxon>
        <taxon>Mucoromycota</taxon>
        <taxon>Glomeromycotina</taxon>
        <taxon>Glomeromycetes</taxon>
        <taxon>Glomerales</taxon>
        <taxon>Glomeraceae</taxon>
        <taxon>Rhizophagus</taxon>
    </lineage>
</organism>
<dbReference type="VEuPathDB" id="FungiDB:FUN_000713"/>
<dbReference type="PANTHER" id="PTHR46579:SF2">
    <property type="entry name" value="C2H2-TYPE DOMAIN-CONTAINING PROTEIN"/>
    <property type="match status" value="1"/>
</dbReference>
<reference evidence="1 2" key="2">
    <citation type="submission" date="2017-10" db="EMBL/GenBank/DDBJ databases">
        <title>Genome analyses suggest a sexual origin of heterokaryosis in a supposedly ancient asexual fungus.</title>
        <authorList>
            <person name="Corradi N."/>
            <person name="Sedzielewska K."/>
            <person name="Noel J."/>
            <person name="Charron P."/>
            <person name="Farinelli L."/>
            <person name="Marton T."/>
            <person name="Kruger M."/>
            <person name="Pelin A."/>
            <person name="Brachmann A."/>
            <person name="Corradi N."/>
        </authorList>
    </citation>
    <scope>NUCLEOTIDE SEQUENCE [LARGE SCALE GENOMIC DNA]</scope>
    <source>
        <strain evidence="1 2">A1</strain>
    </source>
</reference>
<dbReference type="Proteomes" id="UP000232688">
    <property type="component" value="Unassembled WGS sequence"/>
</dbReference>
<reference evidence="1 2" key="1">
    <citation type="submission" date="2017-10" db="EMBL/GenBank/DDBJ databases">
        <title>Extensive intraspecific genome diversity in a model arbuscular mycorrhizal fungus.</title>
        <authorList>
            <person name="Chen E.C.H."/>
            <person name="Morin E."/>
            <person name="Baudet D."/>
            <person name="Noel J."/>
            <person name="Ndikumana S."/>
            <person name="Charron P."/>
            <person name="St-Onge C."/>
            <person name="Giorgi J."/>
            <person name="Grigoriev I.V."/>
            <person name="Roux C."/>
            <person name="Martin F.M."/>
            <person name="Corradi N."/>
        </authorList>
    </citation>
    <scope>NUCLEOTIDE SEQUENCE [LARGE SCALE GENOMIC DNA]</scope>
    <source>
        <strain evidence="1 2">A1</strain>
    </source>
</reference>
<evidence type="ECO:0000313" key="1">
    <source>
        <dbReference type="EMBL" id="PKC54938.1"/>
    </source>
</evidence>
<sequence length="314" mass="36923">MKEAHKLLIMIIKLIEECYGKEKITLNLHLSLHLCECSYDYRPLYSFWCFSFERMNGLLGSLPNSHRQIEPELMRRLMTEAQINDIINSSNEMYRFLMNSRNISESPITGCEEFPGKFLAPQSKDIHLEEQIYDLLIEYYEDTYVDSIFRKPFTENLPNSTIIINRVNRYGRCQICAETFGSAAATRHIKSSFVLAKFINRDGNSVDTYPGQIQFFFEHSVHLSSRNLTHKLAYIKWYKPANLTSRFHFSIDDDVETCNVELWEDSFYPSSRDNIIPIHNILGQFIPVKYKKSDRSNAREYLAVIPINRKFHLR</sequence>
<accession>A0A2N0QV47</accession>
<gene>
    <name evidence="1" type="ORF">RhiirA1_476426</name>
</gene>
<dbReference type="PANTHER" id="PTHR46579">
    <property type="entry name" value="F5/8 TYPE C DOMAIN-CONTAINING PROTEIN-RELATED"/>
    <property type="match status" value="1"/>
</dbReference>
<dbReference type="VEuPathDB" id="FungiDB:RhiirA1_476426"/>
<dbReference type="AlphaFoldDB" id="A0A2N0QV47"/>
<name>A0A2N0QV47_9GLOM</name>
<dbReference type="VEuPathDB" id="FungiDB:RhiirFUN_001390"/>
<proteinExistence type="predicted"/>
<dbReference type="EMBL" id="LLXH01002889">
    <property type="protein sequence ID" value="PKC54938.1"/>
    <property type="molecule type" value="Genomic_DNA"/>
</dbReference>
<comment type="caution">
    <text evidence="1">The sequence shown here is derived from an EMBL/GenBank/DDBJ whole genome shotgun (WGS) entry which is preliminary data.</text>
</comment>
<protein>
    <submittedName>
        <fullName evidence="1">Uncharacterized protein</fullName>
    </submittedName>
</protein>